<evidence type="ECO:0000256" key="1">
    <source>
        <dbReference type="ARBA" id="ARBA00004613"/>
    </source>
</evidence>
<dbReference type="Proteomes" id="UP000694843">
    <property type="component" value="Unplaced"/>
</dbReference>
<keyword evidence="4" id="KW-0732">Signal</keyword>
<evidence type="ECO:0000256" key="4">
    <source>
        <dbReference type="SAM" id="SignalP"/>
    </source>
</evidence>
<feature type="domain" description="Peptidase S1" evidence="5">
    <location>
        <begin position="30"/>
        <end position="260"/>
    </location>
</feature>
<gene>
    <name evidence="7" type="primary">LOC108671053</name>
</gene>
<dbReference type="InterPro" id="IPR033116">
    <property type="entry name" value="TRYPSIN_SER"/>
</dbReference>
<dbReference type="CDD" id="cd00190">
    <property type="entry name" value="Tryp_SPc"/>
    <property type="match status" value="1"/>
</dbReference>
<dbReference type="RefSeq" id="XP_018014026.1">
    <property type="nucleotide sequence ID" value="XM_018158537.2"/>
</dbReference>
<dbReference type="Pfam" id="PF00089">
    <property type="entry name" value="Trypsin"/>
    <property type="match status" value="1"/>
</dbReference>
<dbReference type="FunFam" id="2.40.10.10:FF:000038">
    <property type="entry name" value="Serine protease"/>
    <property type="match status" value="1"/>
</dbReference>
<feature type="chain" id="PRO_5034282564" evidence="4">
    <location>
        <begin position="16"/>
        <end position="260"/>
    </location>
</feature>
<keyword evidence="3" id="KW-1015">Disulfide bond</keyword>
<dbReference type="GO" id="GO:0004252">
    <property type="term" value="F:serine-type endopeptidase activity"/>
    <property type="evidence" value="ECO:0007669"/>
    <property type="project" value="InterPro"/>
</dbReference>
<dbReference type="SMART" id="SM00020">
    <property type="entry name" value="Tryp_SPc"/>
    <property type="match status" value="1"/>
</dbReference>
<dbReference type="Gene3D" id="2.40.10.10">
    <property type="entry name" value="Trypsin-like serine proteases"/>
    <property type="match status" value="2"/>
</dbReference>
<sequence length="260" mass="28139">MKAYILCILVTSALAAPSSIPRFRRGHLRIVGGSSTTPGEIPFQLSFQDTSFGNNFHFCGASVYTPDTMICAGHCVHGDNYDNPVNLRIVAGDWDLFKDEGTEQPRRVVKIILHERYNQHNVNNDISLLMVDSPLEFNDFVKSVTLPEQLQEFTGEAQVTGWGTLTESGGSPAILQKVTVPIVSDDDCRASYGAQSIIDSMICAGEAGKDSCQGDSGGPMTCGEFFCGIVSWGRGCAEAGYPGVYTEVSYFVDWIIANAA</sequence>
<dbReference type="InterPro" id="IPR001254">
    <property type="entry name" value="Trypsin_dom"/>
</dbReference>
<dbReference type="InterPro" id="IPR001314">
    <property type="entry name" value="Peptidase_S1A"/>
</dbReference>
<name>A0A8B7NL81_HYAAZ</name>
<protein>
    <submittedName>
        <fullName evidence="7">Trypsin-1-like</fullName>
    </submittedName>
</protein>
<evidence type="ECO:0000259" key="5">
    <source>
        <dbReference type="PROSITE" id="PS50240"/>
    </source>
</evidence>
<dbReference type="PRINTS" id="PR00722">
    <property type="entry name" value="CHYMOTRYPSIN"/>
</dbReference>
<comment type="subcellular location">
    <subcellularLocation>
        <location evidence="1">Secreted</location>
    </subcellularLocation>
</comment>
<dbReference type="AlphaFoldDB" id="A0A8B7NL81"/>
<feature type="signal peptide" evidence="4">
    <location>
        <begin position="1"/>
        <end position="15"/>
    </location>
</feature>
<dbReference type="GO" id="GO:0006508">
    <property type="term" value="P:proteolysis"/>
    <property type="evidence" value="ECO:0007669"/>
    <property type="project" value="InterPro"/>
</dbReference>
<dbReference type="InterPro" id="IPR043504">
    <property type="entry name" value="Peptidase_S1_PA_chymotrypsin"/>
</dbReference>
<evidence type="ECO:0000313" key="7">
    <source>
        <dbReference type="RefSeq" id="XP_018014026.1"/>
    </source>
</evidence>
<proteinExistence type="predicted"/>
<dbReference type="InterPro" id="IPR009003">
    <property type="entry name" value="Peptidase_S1_PA"/>
</dbReference>
<dbReference type="PANTHER" id="PTHR24252">
    <property type="entry name" value="ACROSIN-RELATED"/>
    <property type="match status" value="1"/>
</dbReference>
<evidence type="ECO:0000256" key="2">
    <source>
        <dbReference type="ARBA" id="ARBA00022525"/>
    </source>
</evidence>
<accession>A0A8B7NL81</accession>
<dbReference type="PROSITE" id="PS00135">
    <property type="entry name" value="TRYPSIN_SER"/>
    <property type="match status" value="1"/>
</dbReference>
<dbReference type="OMA" id="WIIANAA"/>
<evidence type="ECO:0000313" key="6">
    <source>
        <dbReference type="Proteomes" id="UP000694843"/>
    </source>
</evidence>
<keyword evidence="6" id="KW-1185">Reference proteome</keyword>
<dbReference type="SUPFAM" id="SSF50494">
    <property type="entry name" value="Trypsin-like serine proteases"/>
    <property type="match status" value="1"/>
</dbReference>
<dbReference type="OrthoDB" id="10059102at2759"/>
<evidence type="ECO:0000256" key="3">
    <source>
        <dbReference type="ARBA" id="ARBA00023157"/>
    </source>
</evidence>
<keyword evidence="2" id="KW-0964">Secreted</keyword>
<dbReference type="PANTHER" id="PTHR24252:SF7">
    <property type="entry name" value="HYALIN"/>
    <property type="match status" value="1"/>
</dbReference>
<dbReference type="PROSITE" id="PS50240">
    <property type="entry name" value="TRYPSIN_DOM"/>
    <property type="match status" value="1"/>
</dbReference>
<reference evidence="7" key="1">
    <citation type="submission" date="2025-08" db="UniProtKB">
        <authorList>
            <consortium name="RefSeq"/>
        </authorList>
    </citation>
    <scope>IDENTIFICATION</scope>
    <source>
        <tissue evidence="7">Whole organism</tissue>
    </source>
</reference>
<dbReference type="GeneID" id="108671053"/>
<dbReference type="GO" id="GO:0005576">
    <property type="term" value="C:extracellular region"/>
    <property type="evidence" value="ECO:0007669"/>
    <property type="project" value="UniProtKB-SubCell"/>
</dbReference>
<dbReference type="KEGG" id="hazt:108671053"/>
<organism evidence="6 7">
    <name type="scientific">Hyalella azteca</name>
    <name type="common">Amphipod</name>
    <dbReference type="NCBI Taxonomy" id="294128"/>
    <lineage>
        <taxon>Eukaryota</taxon>
        <taxon>Metazoa</taxon>
        <taxon>Ecdysozoa</taxon>
        <taxon>Arthropoda</taxon>
        <taxon>Crustacea</taxon>
        <taxon>Multicrustacea</taxon>
        <taxon>Malacostraca</taxon>
        <taxon>Eumalacostraca</taxon>
        <taxon>Peracarida</taxon>
        <taxon>Amphipoda</taxon>
        <taxon>Senticaudata</taxon>
        <taxon>Talitrida</taxon>
        <taxon>Talitroidea</taxon>
        <taxon>Hyalellidae</taxon>
        <taxon>Hyalella</taxon>
    </lineage>
</organism>